<evidence type="ECO:0000256" key="2">
    <source>
        <dbReference type="ARBA" id="ARBA00023002"/>
    </source>
</evidence>
<organism evidence="3 4">
    <name type="scientific">Candidatus Neomicrothrix subdominans</name>
    <dbReference type="NCBI Taxonomy" id="2954438"/>
    <lineage>
        <taxon>Bacteria</taxon>
        <taxon>Bacillati</taxon>
        <taxon>Actinomycetota</taxon>
        <taxon>Acidimicrobiia</taxon>
        <taxon>Acidimicrobiales</taxon>
        <taxon>Microthrixaceae</taxon>
        <taxon>Candidatus Neomicrothrix</taxon>
    </lineage>
</organism>
<dbReference type="SUPFAM" id="SSF51735">
    <property type="entry name" value="NAD(P)-binding Rossmann-fold domains"/>
    <property type="match status" value="1"/>
</dbReference>
<dbReference type="InterPro" id="IPR020904">
    <property type="entry name" value="Sc_DH/Rdtase_CS"/>
</dbReference>
<reference evidence="3 4" key="1">
    <citation type="submission" date="2020-10" db="EMBL/GenBank/DDBJ databases">
        <title>Connecting structure to function with the recovery of over 1000 high-quality activated sludge metagenome-assembled genomes encoding full-length rRNA genes using long-read sequencing.</title>
        <authorList>
            <person name="Singleton C.M."/>
            <person name="Petriglieri F."/>
            <person name="Kristensen J.M."/>
            <person name="Kirkegaard R.H."/>
            <person name="Michaelsen T.Y."/>
            <person name="Andersen M.H."/>
            <person name="Karst S.M."/>
            <person name="Dueholm M.S."/>
            <person name="Nielsen P.H."/>
            <person name="Albertsen M."/>
        </authorList>
    </citation>
    <scope>NUCLEOTIDE SEQUENCE [LARGE SCALE GENOMIC DNA]</scope>
    <source>
        <strain evidence="3">Lyne_18-Q3-R50-59_MAXAC.006</strain>
    </source>
</reference>
<comment type="similarity">
    <text evidence="1">Belongs to the short-chain dehydrogenases/reductases (SDR) family.</text>
</comment>
<evidence type="ECO:0000313" key="3">
    <source>
        <dbReference type="EMBL" id="MBK9297554.1"/>
    </source>
</evidence>
<accession>A0A936TF96</accession>
<dbReference type="EMBL" id="JADJZA010000007">
    <property type="protein sequence ID" value="MBK9297554.1"/>
    <property type="molecule type" value="Genomic_DNA"/>
</dbReference>
<dbReference type="PRINTS" id="PR00081">
    <property type="entry name" value="GDHRDH"/>
</dbReference>
<dbReference type="PANTHER" id="PTHR24321:SF8">
    <property type="entry name" value="ESTRADIOL 17-BETA-DEHYDROGENASE 8-RELATED"/>
    <property type="match status" value="1"/>
</dbReference>
<dbReference type="GO" id="GO:0016491">
    <property type="term" value="F:oxidoreductase activity"/>
    <property type="evidence" value="ECO:0007669"/>
    <property type="project" value="UniProtKB-KW"/>
</dbReference>
<comment type="caution">
    <text evidence="3">The sequence shown here is derived from an EMBL/GenBank/DDBJ whole genome shotgun (WGS) entry which is preliminary data.</text>
</comment>
<protein>
    <submittedName>
        <fullName evidence="3">SDR family oxidoreductase</fullName>
    </submittedName>
</protein>
<dbReference type="InterPro" id="IPR002347">
    <property type="entry name" value="SDR_fam"/>
</dbReference>
<dbReference type="Gene3D" id="3.40.50.720">
    <property type="entry name" value="NAD(P)-binding Rossmann-like Domain"/>
    <property type="match status" value="1"/>
</dbReference>
<keyword evidence="2" id="KW-0560">Oxidoreductase</keyword>
<dbReference type="PANTHER" id="PTHR24321">
    <property type="entry name" value="DEHYDROGENASES, SHORT CHAIN"/>
    <property type="match status" value="1"/>
</dbReference>
<sequence length="235" mass="23958">MERLENKVALVSGAASGIGAAVVDRLVEEGATVVAADIAEIEDGVICDVTDPESCAAAIAETLERHAQLDILVNVAGIGAGNRIEDVTPQEWRKLIEVNLTGTFFLSQAALPALLETTGAIVNMASLSGIRGTPYNAAYSASKGGVIALTKSMAVELASTGVRVNAVCPGAVNTPFLSDYHLPEDADMTLLQRSMSPMGGLVEAVEVAAAVAYLASSEAANISGTTLEIDGGASA</sequence>
<gene>
    <name evidence="3" type="ORF">IPN02_12120</name>
</gene>
<dbReference type="CDD" id="cd05233">
    <property type="entry name" value="SDR_c"/>
    <property type="match status" value="1"/>
</dbReference>
<dbReference type="AlphaFoldDB" id="A0A936TF96"/>
<dbReference type="InterPro" id="IPR036291">
    <property type="entry name" value="NAD(P)-bd_dom_sf"/>
</dbReference>
<dbReference type="FunFam" id="3.40.50.720:FF:000084">
    <property type="entry name" value="Short-chain dehydrogenase reductase"/>
    <property type="match status" value="1"/>
</dbReference>
<name>A0A936TF96_9ACTN</name>
<dbReference type="PROSITE" id="PS00061">
    <property type="entry name" value="ADH_SHORT"/>
    <property type="match status" value="1"/>
</dbReference>
<evidence type="ECO:0000256" key="1">
    <source>
        <dbReference type="ARBA" id="ARBA00006484"/>
    </source>
</evidence>
<dbReference type="PRINTS" id="PR00080">
    <property type="entry name" value="SDRFAMILY"/>
</dbReference>
<evidence type="ECO:0000313" key="4">
    <source>
        <dbReference type="Proteomes" id="UP000727993"/>
    </source>
</evidence>
<dbReference type="Pfam" id="PF13561">
    <property type="entry name" value="adh_short_C2"/>
    <property type="match status" value="1"/>
</dbReference>
<dbReference type="Proteomes" id="UP000727993">
    <property type="component" value="Unassembled WGS sequence"/>
</dbReference>
<proteinExistence type="inferred from homology"/>